<protein>
    <submittedName>
        <fullName evidence="1">Uncharacterized protein</fullName>
    </submittedName>
</protein>
<gene>
    <name evidence="1" type="ORF">TM448A01999_0007</name>
    <name evidence="2" type="ORF">TM448B02268_0005</name>
</gene>
<dbReference type="EMBL" id="MT144241">
    <property type="protein sequence ID" value="QJA51159.1"/>
    <property type="molecule type" value="Genomic_DNA"/>
</dbReference>
<name>A0A6H1ZUK6_9ZZZZ</name>
<evidence type="ECO:0000313" key="1">
    <source>
        <dbReference type="EMBL" id="QJA51159.1"/>
    </source>
</evidence>
<organism evidence="1">
    <name type="scientific">viral metagenome</name>
    <dbReference type="NCBI Taxonomy" id="1070528"/>
    <lineage>
        <taxon>unclassified sequences</taxon>
        <taxon>metagenomes</taxon>
        <taxon>organismal metagenomes</taxon>
    </lineage>
</organism>
<evidence type="ECO:0000313" key="2">
    <source>
        <dbReference type="EMBL" id="QJI01059.1"/>
    </source>
</evidence>
<dbReference type="AlphaFoldDB" id="A0A6H1ZUK6"/>
<accession>A0A6H1ZUK6</accession>
<sequence length="243" mass="25764">MGGQERLIYLWDGAEWVKALGDGAGHFQVDILTAPALISHIYGYDGANWQTVLVESAANPNLRVRLYGGANFVAVTQSAAAHARTNYGLTTYSALYADDGTNLSRLDMLLAQQDALANTFNGLGVTAMPYGFNGATWDRLRTYLTGILKVGRAEVGLSNSGVLSADAQVKAAAGNVYWLTVSDTAVLAIELNDGIADAGVDLWGIDLPAGGYLHLVFDPPIEFGTGIWLDVSTATCKVTIGYL</sequence>
<reference evidence="1" key="1">
    <citation type="submission" date="2020-03" db="EMBL/GenBank/DDBJ databases">
        <title>The deep terrestrial virosphere.</title>
        <authorList>
            <person name="Holmfeldt K."/>
            <person name="Nilsson E."/>
            <person name="Simone D."/>
            <person name="Lopez-Fernandez M."/>
            <person name="Wu X."/>
            <person name="de Brujin I."/>
            <person name="Lundin D."/>
            <person name="Andersson A."/>
            <person name="Bertilsson S."/>
            <person name="Dopson M."/>
        </authorList>
    </citation>
    <scope>NUCLEOTIDE SEQUENCE</scope>
    <source>
        <strain evidence="1">TM448A01999</strain>
        <strain evidence="2">TM448B02268</strain>
    </source>
</reference>
<dbReference type="EMBL" id="MT144895">
    <property type="protein sequence ID" value="QJI01059.1"/>
    <property type="molecule type" value="Genomic_DNA"/>
</dbReference>
<proteinExistence type="predicted"/>